<keyword evidence="4 7" id="KW-1133">Transmembrane helix</keyword>
<evidence type="ECO:0000256" key="5">
    <source>
        <dbReference type="ARBA" id="ARBA00023136"/>
    </source>
</evidence>
<evidence type="ECO:0000256" key="3">
    <source>
        <dbReference type="ARBA" id="ARBA00022692"/>
    </source>
</evidence>
<evidence type="ECO:0000256" key="1">
    <source>
        <dbReference type="ARBA" id="ARBA00004141"/>
    </source>
</evidence>
<dbReference type="Gene3D" id="1.20.1730.10">
    <property type="entry name" value="Sodium/glucose cotransporter"/>
    <property type="match status" value="1"/>
</dbReference>
<organism evidence="8 9">
    <name type="scientific">Henriciella pelagia</name>
    <dbReference type="NCBI Taxonomy" id="1977912"/>
    <lineage>
        <taxon>Bacteria</taxon>
        <taxon>Pseudomonadati</taxon>
        <taxon>Pseudomonadota</taxon>
        <taxon>Alphaproteobacteria</taxon>
        <taxon>Hyphomonadales</taxon>
        <taxon>Hyphomonadaceae</taxon>
        <taxon>Henriciella</taxon>
    </lineage>
</organism>
<keyword evidence="3 7" id="KW-0812">Transmembrane</keyword>
<evidence type="ECO:0000256" key="7">
    <source>
        <dbReference type="SAM" id="Phobius"/>
    </source>
</evidence>
<dbReference type="CDD" id="cd10325">
    <property type="entry name" value="SLC5sbd_vSGLT"/>
    <property type="match status" value="1"/>
</dbReference>
<evidence type="ECO:0000313" key="9">
    <source>
        <dbReference type="Proteomes" id="UP000628854"/>
    </source>
</evidence>
<keyword evidence="9" id="KW-1185">Reference proteome</keyword>
<dbReference type="PANTHER" id="PTHR11819:SF195">
    <property type="entry name" value="SODIUM_GLUCOSE COTRANSPORTER 4"/>
    <property type="match status" value="1"/>
</dbReference>
<dbReference type="InterPro" id="IPR001734">
    <property type="entry name" value="Na/solute_symporter"/>
</dbReference>
<feature type="transmembrane region" description="Helical" evidence="7">
    <location>
        <begin position="73"/>
        <end position="102"/>
    </location>
</feature>
<feature type="transmembrane region" description="Helical" evidence="7">
    <location>
        <begin position="282"/>
        <end position="307"/>
    </location>
</feature>
<dbReference type="EMBL" id="BMKF01000003">
    <property type="protein sequence ID" value="GGB80910.1"/>
    <property type="molecule type" value="Genomic_DNA"/>
</dbReference>
<evidence type="ECO:0000256" key="6">
    <source>
        <dbReference type="RuleBase" id="RU362091"/>
    </source>
</evidence>
<proteinExistence type="inferred from homology"/>
<feature type="transmembrane region" description="Helical" evidence="7">
    <location>
        <begin position="384"/>
        <end position="405"/>
    </location>
</feature>
<feature type="transmembrane region" description="Helical" evidence="7">
    <location>
        <begin position="467"/>
        <end position="487"/>
    </location>
</feature>
<dbReference type="Proteomes" id="UP000628854">
    <property type="component" value="Unassembled WGS sequence"/>
</dbReference>
<feature type="transmembrane region" description="Helical" evidence="7">
    <location>
        <begin position="123"/>
        <end position="146"/>
    </location>
</feature>
<sequence length="529" mass="56767">MALETIDLVIVGLYAVALFAIAILVSREPAGHKKDTEDYFLAGKALPWWAIGASLIAANISAEQIIGQSGQGFVVGLAIAAYEWQAAIVLLIVAKFFLPIFLKRKIFTMPQFLETRFGPEVKSIMAVFWIVLYTAVNLTSILWLGGLAISAVTGWSVMPAMIGLGSFAVLYSLYGGLKAVALTDIIQVVILIFGGFAILWISLGLVGGDAGPMAGLSTLMGEIPGHFNMILKPDHPNYGDLPGIWTLLGGLWVLHFSYWGFNQYIIQRALGAESLPEAQKGLAFAAFLKLLIPVIVVIPGIAALWLAQNGQLDMQALSSTPDSTYGTLMTLVPGGLRGIVFAALIAAIVSSLASMMNSISTIFTMDIYRDYIAKDKTEAHYVMTGRITALVAMVIALVLAQPFLGGMESAFQTIQEYTGFIAPGVVAVFLLGFFWARTNTAGAFALLISSVVLSIAAKLMLPDLPFVLRIWIVFLVCLVVGVVVSLLTPKPKPEQPVDLGGIQFDTKVGFNIAAVLIVLILAAIYVAFW</sequence>
<protein>
    <submittedName>
        <fullName evidence="8">Sodium transporter</fullName>
    </submittedName>
</protein>
<feature type="transmembrane region" description="Helical" evidence="7">
    <location>
        <begin position="243"/>
        <end position="261"/>
    </location>
</feature>
<dbReference type="PROSITE" id="PS50283">
    <property type="entry name" value="NA_SOLUT_SYMP_3"/>
    <property type="match status" value="1"/>
</dbReference>
<feature type="transmembrane region" description="Helical" evidence="7">
    <location>
        <begin position="185"/>
        <end position="206"/>
    </location>
</feature>
<evidence type="ECO:0000313" key="8">
    <source>
        <dbReference type="EMBL" id="GGB80910.1"/>
    </source>
</evidence>
<evidence type="ECO:0000256" key="4">
    <source>
        <dbReference type="ARBA" id="ARBA00022989"/>
    </source>
</evidence>
<keyword evidence="5 7" id="KW-0472">Membrane</keyword>
<feature type="transmembrane region" description="Helical" evidence="7">
    <location>
        <begin position="152"/>
        <end position="173"/>
    </location>
</feature>
<name>A0ABQ1JY17_9PROT</name>
<feature type="transmembrane region" description="Helical" evidence="7">
    <location>
        <begin position="339"/>
        <end position="363"/>
    </location>
</feature>
<feature type="transmembrane region" description="Helical" evidence="7">
    <location>
        <begin position="46"/>
        <end position="67"/>
    </location>
</feature>
<comment type="similarity">
    <text evidence="2 6">Belongs to the sodium:solute symporter (SSF) (TC 2.A.21) family.</text>
</comment>
<feature type="transmembrane region" description="Helical" evidence="7">
    <location>
        <begin position="443"/>
        <end position="461"/>
    </location>
</feature>
<evidence type="ECO:0000256" key="2">
    <source>
        <dbReference type="ARBA" id="ARBA00006434"/>
    </source>
</evidence>
<dbReference type="RefSeq" id="WP_084394823.1">
    <property type="nucleotide sequence ID" value="NZ_BMKF01000003.1"/>
</dbReference>
<feature type="transmembrane region" description="Helical" evidence="7">
    <location>
        <begin position="6"/>
        <end position="25"/>
    </location>
</feature>
<comment type="subcellular location">
    <subcellularLocation>
        <location evidence="1">Membrane</location>
        <topology evidence="1">Multi-pass membrane protein</topology>
    </subcellularLocation>
</comment>
<dbReference type="NCBIfam" id="TIGR00813">
    <property type="entry name" value="sss"/>
    <property type="match status" value="1"/>
</dbReference>
<dbReference type="PANTHER" id="PTHR11819">
    <property type="entry name" value="SOLUTE CARRIER FAMILY 5"/>
    <property type="match status" value="1"/>
</dbReference>
<dbReference type="InterPro" id="IPR038377">
    <property type="entry name" value="Na/Glc_symporter_sf"/>
</dbReference>
<feature type="transmembrane region" description="Helical" evidence="7">
    <location>
        <begin position="417"/>
        <end position="436"/>
    </location>
</feature>
<feature type="transmembrane region" description="Helical" evidence="7">
    <location>
        <begin position="508"/>
        <end position="528"/>
    </location>
</feature>
<gene>
    <name evidence="8" type="primary">sglT</name>
    <name evidence="8" type="ORF">GCM10011503_32140</name>
</gene>
<accession>A0ABQ1JY17</accession>
<dbReference type="Pfam" id="PF00474">
    <property type="entry name" value="SSF"/>
    <property type="match status" value="1"/>
</dbReference>
<reference evidence="9" key="1">
    <citation type="journal article" date="2019" name="Int. J. Syst. Evol. Microbiol.">
        <title>The Global Catalogue of Microorganisms (GCM) 10K type strain sequencing project: providing services to taxonomists for standard genome sequencing and annotation.</title>
        <authorList>
            <consortium name="The Broad Institute Genomics Platform"/>
            <consortium name="The Broad Institute Genome Sequencing Center for Infectious Disease"/>
            <person name="Wu L."/>
            <person name="Ma J."/>
        </authorList>
    </citation>
    <scope>NUCLEOTIDE SEQUENCE [LARGE SCALE GENOMIC DNA]</scope>
    <source>
        <strain evidence="9">CGMCC 1.15928</strain>
    </source>
</reference>
<comment type="caution">
    <text evidence="8">The sequence shown here is derived from an EMBL/GenBank/DDBJ whole genome shotgun (WGS) entry which is preliminary data.</text>
</comment>